<feature type="domain" description="DhaL" evidence="2">
    <location>
        <begin position="9"/>
        <end position="199"/>
    </location>
</feature>
<name>A0A143Y9K6_9LACT</name>
<dbReference type="InterPro" id="IPR043168">
    <property type="entry name" value="DegV_C"/>
</dbReference>
<dbReference type="SUPFAM" id="SSF101473">
    <property type="entry name" value="DhaL-like"/>
    <property type="match status" value="1"/>
</dbReference>
<sequence>MNISTLDSERLYNSFVSGAQEVIQNKNSLNEINVFPVADGDTGSNLSSTMHAIILDAKISGTVKETMSSIADAALTGARGNSGIIIAQYINGIFLSLVDEEAITVPSFAETVKNAVPYAYQAIADPVEGTIITVIREWAEAVYSHKDFSDNFAELFSKSLVAANKSLEATTSRLKVLQDSKVVDSGAKGFVYFLQGFAKFLRTGTVDQAISKEPDELSFNEELIHGQSEIRHRYCTEALLSGTGIDLAALREELELYGDSLIVAGNDRKARIHIHANAPEQVFQVLRKKGIILQQKADDMVRQNESAFDRKFDIALITDSIADVPQEILDRYQVHMMPLNLNFDNTSYLDKVTMTPDLFYPMLEEAVDYPKSSQPNPVVVEKYLETVLSHYDKIIVVTVAKEQSGTNSVFQNAAAKKEHEGKRIAVIDSKRNSGAEGLLVMKAAEMIAAGTPFDAIVGAIERLRDRTNIFVSVNNLKYMVRSGRLGKVSGLAAMTINLKPVVSIDAAGKGSIAEKAFSEKGNGKKLFRLLEKVNAQEKVSRYAIVHANNPGKAETYRARCTALLGKEPEYIMNISTIVGMSAGVGTVAVAYMCEEES</sequence>
<keyword evidence="1" id="KW-0446">Lipid-binding</keyword>
<dbReference type="GO" id="GO:0004371">
    <property type="term" value="F:glycerone kinase activity"/>
    <property type="evidence" value="ECO:0007669"/>
    <property type="project" value="InterPro"/>
</dbReference>
<proteinExistence type="predicted"/>
<dbReference type="PANTHER" id="PTHR33434:SF8">
    <property type="entry name" value="DEGV DOMAIN-CONTAINING PROTEIN SPR1019"/>
    <property type="match status" value="1"/>
</dbReference>
<dbReference type="PROSITE" id="PS51480">
    <property type="entry name" value="DHAL"/>
    <property type="match status" value="1"/>
</dbReference>
<evidence type="ECO:0000313" key="5">
    <source>
        <dbReference type="Proteomes" id="UP000076878"/>
    </source>
</evidence>
<dbReference type="SMART" id="SM01120">
    <property type="entry name" value="Dak2"/>
    <property type="match status" value="1"/>
</dbReference>
<dbReference type="InterPro" id="IPR004007">
    <property type="entry name" value="DhaL_dom"/>
</dbReference>
<reference evidence="3 5" key="1">
    <citation type="submission" date="2016-02" db="EMBL/GenBank/DDBJ databases">
        <authorList>
            <person name="Wen L."/>
            <person name="He K."/>
            <person name="Yang H."/>
        </authorList>
    </citation>
    <scope>NUCLEOTIDE SEQUENCE [LARGE SCALE GENOMIC DNA]</scope>
    <source>
        <strain evidence="3">Trichococcus_R210</strain>
    </source>
</reference>
<dbReference type="RefSeq" id="WP_068620751.1">
    <property type="nucleotide sequence ID" value="NZ_FJNB01000001.1"/>
</dbReference>
<keyword evidence="6" id="KW-1185">Reference proteome</keyword>
<organism evidence="3 5">
    <name type="scientific">Trichococcus ilyis</name>
    <dbReference type="NCBI Taxonomy" id="640938"/>
    <lineage>
        <taxon>Bacteria</taxon>
        <taxon>Bacillati</taxon>
        <taxon>Bacillota</taxon>
        <taxon>Bacilli</taxon>
        <taxon>Lactobacillales</taxon>
        <taxon>Carnobacteriaceae</taxon>
        <taxon>Trichococcus</taxon>
    </lineage>
</organism>
<dbReference type="GO" id="GO:0006071">
    <property type="term" value="P:glycerol metabolic process"/>
    <property type="evidence" value="ECO:0007669"/>
    <property type="project" value="InterPro"/>
</dbReference>
<evidence type="ECO:0000313" key="6">
    <source>
        <dbReference type="Proteomes" id="UP000199280"/>
    </source>
</evidence>
<dbReference type="EMBL" id="FJNB01000001">
    <property type="protein sequence ID" value="CZQ82940.1"/>
    <property type="molecule type" value="Genomic_DNA"/>
</dbReference>
<dbReference type="SUPFAM" id="SSF82549">
    <property type="entry name" value="DAK1/DegV-like"/>
    <property type="match status" value="1"/>
</dbReference>
<evidence type="ECO:0000313" key="3">
    <source>
        <dbReference type="EMBL" id="CZQ82940.1"/>
    </source>
</evidence>
<dbReference type="Proteomes" id="UP000199280">
    <property type="component" value="Unassembled WGS sequence"/>
</dbReference>
<evidence type="ECO:0000259" key="2">
    <source>
        <dbReference type="PROSITE" id="PS51480"/>
    </source>
</evidence>
<dbReference type="AlphaFoldDB" id="A0A143Y9K6"/>
<accession>A0A143Y9K6</accession>
<dbReference type="PROSITE" id="PS51482">
    <property type="entry name" value="DEGV"/>
    <property type="match status" value="1"/>
</dbReference>
<dbReference type="InterPro" id="IPR033470">
    <property type="entry name" value="FakA-like_C"/>
</dbReference>
<dbReference type="Gene3D" id="3.30.1180.10">
    <property type="match status" value="1"/>
</dbReference>
<dbReference type="GO" id="GO:0008289">
    <property type="term" value="F:lipid binding"/>
    <property type="evidence" value="ECO:0007669"/>
    <property type="project" value="UniProtKB-KW"/>
</dbReference>
<dbReference type="InterPro" id="IPR048394">
    <property type="entry name" value="FakA-like_M"/>
</dbReference>
<dbReference type="Pfam" id="PF02734">
    <property type="entry name" value="Dak2"/>
    <property type="match status" value="1"/>
</dbReference>
<protein>
    <submittedName>
        <fullName evidence="3">Degv</fullName>
    </submittedName>
</protein>
<dbReference type="STRING" id="640938.TR210_260"/>
<dbReference type="InterPro" id="IPR003797">
    <property type="entry name" value="DegV"/>
</dbReference>
<gene>
    <name evidence="4" type="ORF">SAMN05216375_1017</name>
    <name evidence="3" type="ORF">TR210_260</name>
</gene>
<dbReference type="EMBL" id="FNYT01000001">
    <property type="protein sequence ID" value="SEI48675.1"/>
    <property type="molecule type" value="Genomic_DNA"/>
</dbReference>
<dbReference type="InterPro" id="IPR050270">
    <property type="entry name" value="DegV_domain_contain"/>
</dbReference>
<dbReference type="Gene3D" id="3.40.50.10170">
    <property type="match status" value="1"/>
</dbReference>
<dbReference type="Proteomes" id="UP000076878">
    <property type="component" value="Unassembled WGS sequence"/>
</dbReference>
<dbReference type="Pfam" id="PF21645">
    <property type="entry name" value="FakA-like_M"/>
    <property type="match status" value="1"/>
</dbReference>
<dbReference type="PANTHER" id="PTHR33434">
    <property type="entry name" value="DEGV DOMAIN-CONTAINING PROTEIN DR_1986-RELATED"/>
    <property type="match status" value="1"/>
</dbReference>
<evidence type="ECO:0000256" key="1">
    <source>
        <dbReference type="ARBA" id="ARBA00023121"/>
    </source>
</evidence>
<dbReference type="Gene3D" id="1.25.40.340">
    <property type="match status" value="1"/>
</dbReference>
<dbReference type="InterPro" id="IPR036117">
    <property type="entry name" value="DhaL_dom_sf"/>
</dbReference>
<dbReference type="Pfam" id="PF02645">
    <property type="entry name" value="DegV"/>
    <property type="match status" value="1"/>
</dbReference>
<evidence type="ECO:0000313" key="4">
    <source>
        <dbReference type="EMBL" id="SEI48675.1"/>
    </source>
</evidence>
<dbReference type="NCBIfam" id="TIGR00762">
    <property type="entry name" value="DegV"/>
    <property type="match status" value="1"/>
</dbReference>
<reference evidence="4 6" key="2">
    <citation type="submission" date="2016-10" db="EMBL/GenBank/DDBJ databases">
        <authorList>
            <person name="Varghese N."/>
            <person name="Submissions S."/>
        </authorList>
    </citation>
    <scope>NUCLEOTIDE SEQUENCE [LARGE SCALE GENOMIC DNA]</scope>
    <source>
        <strain evidence="4 6">DSM 22150</strain>
    </source>
</reference>
<dbReference type="SMART" id="SM01121">
    <property type="entry name" value="Dak1_2"/>
    <property type="match status" value="1"/>
</dbReference>
<dbReference type="OrthoDB" id="9760324at2"/>